<name>A0A6L5XML8_9BACT</name>
<keyword evidence="1" id="KW-0479">Metal-binding</keyword>
<keyword evidence="7" id="KW-1185">Reference proteome</keyword>
<evidence type="ECO:0000256" key="1">
    <source>
        <dbReference type="ARBA" id="ARBA00022723"/>
    </source>
</evidence>
<gene>
    <name evidence="6" type="ORF">FYJ44_10320</name>
</gene>
<dbReference type="InterPro" id="IPR000962">
    <property type="entry name" value="Znf_DskA_TraR"/>
</dbReference>
<accession>A0A6L5XML8</accession>
<evidence type="ECO:0000259" key="5">
    <source>
        <dbReference type="Pfam" id="PF01258"/>
    </source>
</evidence>
<dbReference type="PROSITE" id="PS51128">
    <property type="entry name" value="ZF_DKSA_2"/>
    <property type="match status" value="1"/>
</dbReference>
<evidence type="ECO:0000313" key="6">
    <source>
        <dbReference type="EMBL" id="MSS28418.1"/>
    </source>
</evidence>
<dbReference type="SUPFAM" id="SSF57716">
    <property type="entry name" value="Glucocorticoid receptor-like (DNA-binding domain)"/>
    <property type="match status" value="1"/>
</dbReference>
<dbReference type="PROSITE" id="PS01102">
    <property type="entry name" value="ZF_DKSA_1"/>
    <property type="match status" value="1"/>
</dbReference>
<organism evidence="6 7">
    <name type="scientific">Desulfovibrio porci</name>
    <dbReference type="NCBI Taxonomy" id="2605782"/>
    <lineage>
        <taxon>Bacteria</taxon>
        <taxon>Pseudomonadati</taxon>
        <taxon>Thermodesulfobacteriota</taxon>
        <taxon>Desulfovibrionia</taxon>
        <taxon>Desulfovibrionales</taxon>
        <taxon>Desulfovibrionaceae</taxon>
        <taxon>Desulfovibrio</taxon>
    </lineage>
</organism>
<evidence type="ECO:0000256" key="3">
    <source>
        <dbReference type="ARBA" id="ARBA00022833"/>
    </source>
</evidence>
<dbReference type="EMBL" id="VUMH01000010">
    <property type="protein sequence ID" value="MSS28418.1"/>
    <property type="molecule type" value="Genomic_DNA"/>
</dbReference>
<proteinExistence type="predicted"/>
<evidence type="ECO:0000256" key="2">
    <source>
        <dbReference type="ARBA" id="ARBA00022771"/>
    </source>
</evidence>
<feature type="zinc finger region" description="dksA C4-type" evidence="4">
    <location>
        <begin position="76"/>
        <end position="100"/>
    </location>
</feature>
<evidence type="ECO:0000256" key="4">
    <source>
        <dbReference type="PROSITE-ProRule" id="PRU00510"/>
    </source>
</evidence>
<dbReference type="Proteomes" id="UP000477488">
    <property type="component" value="Unassembled WGS sequence"/>
</dbReference>
<dbReference type="InterPro" id="IPR020458">
    <property type="entry name" value="Znf_DskA_TraR_CS"/>
</dbReference>
<protein>
    <submittedName>
        <fullName evidence="6">TraR/DksA family transcriptional regulator</fullName>
    </submittedName>
</protein>
<dbReference type="Pfam" id="PF01258">
    <property type="entry name" value="zf-dskA_traR"/>
    <property type="match status" value="1"/>
</dbReference>
<evidence type="ECO:0000313" key="7">
    <source>
        <dbReference type="Proteomes" id="UP000477488"/>
    </source>
</evidence>
<keyword evidence="2" id="KW-0863">Zinc-finger</keyword>
<dbReference type="RefSeq" id="WP_154511796.1">
    <property type="nucleotide sequence ID" value="NZ_VUMH01000010.1"/>
</dbReference>
<keyword evidence="3" id="KW-0862">Zinc</keyword>
<reference evidence="6 7" key="1">
    <citation type="submission" date="2019-09" db="EMBL/GenBank/DDBJ databases">
        <title>In-depth cultivation of the pig gut microbiome towards novel bacterial diversity and tailored functional studies.</title>
        <authorList>
            <person name="Wylensek D."/>
            <person name="Hitch T.C.A."/>
            <person name="Clavel T."/>
        </authorList>
    </citation>
    <scope>NUCLEOTIDE SEQUENCE [LARGE SCALE GENOMIC DNA]</scope>
    <source>
        <strain evidence="6 7">PG-178-WT-4</strain>
    </source>
</reference>
<dbReference type="Gene3D" id="1.20.120.910">
    <property type="entry name" value="DksA, coiled-coil domain"/>
    <property type="match status" value="1"/>
</dbReference>
<dbReference type="GO" id="GO:0008270">
    <property type="term" value="F:zinc ion binding"/>
    <property type="evidence" value="ECO:0007669"/>
    <property type="project" value="UniProtKB-KW"/>
</dbReference>
<feature type="domain" description="Zinc finger DksA/TraR C4-type" evidence="5">
    <location>
        <begin position="72"/>
        <end position="105"/>
    </location>
</feature>
<comment type="caution">
    <text evidence="6">The sequence shown here is derived from an EMBL/GenBank/DDBJ whole genome shotgun (WGS) entry which is preliminary data.</text>
</comment>
<sequence>MDHTLTYIQTELAEARTRLSLLREAFQIQPCADELDAAGHLTAVHLAESCATHSAERIRGLQSLLDFLRHGGSPLCEDCGEEIPLARLLAAPGTTRCCECQQALENGEGGSAPGFLAETSSTQGLAGNY</sequence>
<dbReference type="AlphaFoldDB" id="A0A6L5XML8"/>